<sequence>MAGFRFRLQKLLNLKQQLEDKAKNELGLAMKAHELEKRKLALLDAGIVRISDDFRQACSGTIRPERIQAIRTWLEVQKTAREQQLDAVKKSGENVDKVRVKLVAAMQEKKILANLRDKEFEKFLKQEAHNEQKLTDELVSYRESVKITAVGMEGQ</sequence>
<keyword evidence="8" id="KW-0653">Protein transport</keyword>
<dbReference type="Proteomes" id="UP000324781">
    <property type="component" value="Unassembled WGS sequence"/>
</dbReference>
<organism evidence="11 12">
    <name type="scientific">Thermoclostridium caenicola</name>
    <dbReference type="NCBI Taxonomy" id="659425"/>
    <lineage>
        <taxon>Bacteria</taxon>
        <taxon>Bacillati</taxon>
        <taxon>Bacillota</taxon>
        <taxon>Clostridia</taxon>
        <taxon>Eubacteriales</taxon>
        <taxon>Oscillospiraceae</taxon>
        <taxon>Thermoclostridium</taxon>
    </lineage>
</organism>
<evidence type="ECO:0000256" key="1">
    <source>
        <dbReference type="ARBA" id="ARBA00004413"/>
    </source>
</evidence>
<dbReference type="EMBL" id="FQZP01000020">
    <property type="protein sequence ID" value="SHJ02641.1"/>
    <property type="molecule type" value="Genomic_DNA"/>
</dbReference>
<dbReference type="GO" id="GO:0006935">
    <property type="term" value="P:chemotaxis"/>
    <property type="evidence" value="ECO:0007669"/>
    <property type="project" value="UniProtKB-KW"/>
</dbReference>
<evidence type="ECO:0000256" key="10">
    <source>
        <dbReference type="ARBA" id="ARBA00023225"/>
    </source>
</evidence>
<gene>
    <name evidence="11" type="ORF">SAMN05444373_10208</name>
</gene>
<protein>
    <recommendedName>
        <fullName evidence="3">Flagellar FliJ protein</fullName>
    </recommendedName>
</protein>
<evidence type="ECO:0000256" key="4">
    <source>
        <dbReference type="ARBA" id="ARBA00022448"/>
    </source>
</evidence>
<keyword evidence="6" id="KW-0145">Chemotaxis</keyword>
<proteinExistence type="inferred from homology"/>
<keyword evidence="11" id="KW-0282">Flagellum</keyword>
<dbReference type="NCBIfam" id="TIGR02473">
    <property type="entry name" value="flagell_FliJ"/>
    <property type="match status" value="1"/>
</dbReference>
<evidence type="ECO:0000256" key="5">
    <source>
        <dbReference type="ARBA" id="ARBA00022475"/>
    </source>
</evidence>
<keyword evidence="12" id="KW-1185">Reference proteome</keyword>
<dbReference type="InterPro" id="IPR053716">
    <property type="entry name" value="Flag_assembly_chemotaxis_eff"/>
</dbReference>
<dbReference type="GO" id="GO:0044781">
    <property type="term" value="P:bacterial-type flagellum organization"/>
    <property type="evidence" value="ECO:0007669"/>
    <property type="project" value="UniProtKB-KW"/>
</dbReference>
<keyword evidence="9" id="KW-0472">Membrane</keyword>
<dbReference type="AlphaFoldDB" id="A0A1M6FY60"/>
<keyword evidence="11" id="KW-0969">Cilium</keyword>
<comment type="subcellular location">
    <subcellularLocation>
        <location evidence="1">Cell membrane</location>
        <topology evidence="1">Peripheral membrane protein</topology>
        <orientation evidence="1">Cytoplasmic side</orientation>
    </subcellularLocation>
</comment>
<dbReference type="InterPro" id="IPR012823">
    <property type="entry name" value="Flagell_FliJ"/>
</dbReference>
<keyword evidence="5" id="KW-1003">Cell membrane</keyword>
<dbReference type="GO" id="GO:0071973">
    <property type="term" value="P:bacterial-type flagellum-dependent cell motility"/>
    <property type="evidence" value="ECO:0007669"/>
    <property type="project" value="InterPro"/>
</dbReference>
<dbReference type="GO" id="GO:0015031">
    <property type="term" value="P:protein transport"/>
    <property type="evidence" value="ECO:0007669"/>
    <property type="project" value="UniProtKB-KW"/>
</dbReference>
<comment type="similarity">
    <text evidence="2">Belongs to the FliJ family.</text>
</comment>
<keyword evidence="10" id="KW-1006">Bacterial flagellum protein export</keyword>
<evidence type="ECO:0000313" key="12">
    <source>
        <dbReference type="Proteomes" id="UP000324781"/>
    </source>
</evidence>
<evidence type="ECO:0000256" key="3">
    <source>
        <dbReference type="ARBA" id="ARBA00020392"/>
    </source>
</evidence>
<dbReference type="Pfam" id="PF02050">
    <property type="entry name" value="FliJ"/>
    <property type="match status" value="1"/>
</dbReference>
<dbReference type="OrthoDB" id="2087173at2"/>
<evidence type="ECO:0000256" key="6">
    <source>
        <dbReference type="ARBA" id="ARBA00022500"/>
    </source>
</evidence>
<keyword evidence="11" id="KW-0966">Cell projection</keyword>
<keyword evidence="7" id="KW-1005">Bacterial flagellum biogenesis</keyword>
<accession>A0A1M6FY60</accession>
<evidence type="ECO:0000256" key="2">
    <source>
        <dbReference type="ARBA" id="ARBA00010004"/>
    </source>
</evidence>
<dbReference type="GO" id="GO:0005886">
    <property type="term" value="C:plasma membrane"/>
    <property type="evidence" value="ECO:0007669"/>
    <property type="project" value="UniProtKB-SubCell"/>
</dbReference>
<evidence type="ECO:0000256" key="7">
    <source>
        <dbReference type="ARBA" id="ARBA00022795"/>
    </source>
</evidence>
<reference evidence="11 12" key="1">
    <citation type="submission" date="2016-11" db="EMBL/GenBank/DDBJ databases">
        <authorList>
            <person name="Varghese N."/>
            <person name="Submissions S."/>
        </authorList>
    </citation>
    <scope>NUCLEOTIDE SEQUENCE [LARGE SCALE GENOMIC DNA]</scope>
    <source>
        <strain evidence="11 12">DSM 19027</strain>
    </source>
</reference>
<evidence type="ECO:0000256" key="8">
    <source>
        <dbReference type="ARBA" id="ARBA00022927"/>
    </source>
</evidence>
<name>A0A1M6FY60_9FIRM</name>
<evidence type="ECO:0000313" key="11">
    <source>
        <dbReference type="EMBL" id="SHJ02641.1"/>
    </source>
</evidence>
<keyword evidence="4" id="KW-0813">Transport</keyword>
<evidence type="ECO:0000256" key="9">
    <source>
        <dbReference type="ARBA" id="ARBA00023136"/>
    </source>
</evidence>
<dbReference type="RefSeq" id="WP_149678604.1">
    <property type="nucleotide sequence ID" value="NZ_FQZP01000020.1"/>
</dbReference>
<dbReference type="Gene3D" id="1.10.287.1700">
    <property type="match status" value="1"/>
</dbReference>
<dbReference type="GO" id="GO:0009288">
    <property type="term" value="C:bacterial-type flagellum"/>
    <property type="evidence" value="ECO:0007669"/>
    <property type="project" value="InterPro"/>
</dbReference>